<dbReference type="RefSeq" id="WP_106392536.1">
    <property type="nucleotide sequence ID" value="NZ_PVNK01000149.1"/>
</dbReference>
<evidence type="ECO:0000313" key="2">
    <source>
        <dbReference type="EMBL" id="PRP97670.1"/>
    </source>
</evidence>
<dbReference type="InterPro" id="IPR010982">
    <property type="entry name" value="Lambda_DNA-bd_dom_sf"/>
</dbReference>
<dbReference type="PROSITE" id="PS50943">
    <property type="entry name" value="HTH_CROC1"/>
    <property type="match status" value="1"/>
</dbReference>
<reference evidence="2 3" key="1">
    <citation type="submission" date="2018-03" db="EMBL/GenBank/DDBJ databases">
        <title>Draft Genome Sequences of the Obligatory Marine Myxobacteria Enhygromyxa salina SWB005.</title>
        <authorList>
            <person name="Poehlein A."/>
            <person name="Moghaddam J.A."/>
            <person name="Harms H."/>
            <person name="Alanjari M."/>
            <person name="Koenig G.M."/>
            <person name="Daniel R."/>
            <person name="Schaeberle T.F."/>
        </authorList>
    </citation>
    <scope>NUCLEOTIDE SEQUENCE [LARGE SCALE GENOMIC DNA]</scope>
    <source>
        <strain evidence="2 3">SWB005</strain>
    </source>
</reference>
<dbReference type="InterPro" id="IPR001387">
    <property type="entry name" value="Cro/C1-type_HTH"/>
</dbReference>
<proteinExistence type="predicted"/>
<dbReference type="Proteomes" id="UP000237968">
    <property type="component" value="Unassembled WGS sequence"/>
</dbReference>
<protein>
    <recommendedName>
        <fullName evidence="1">HTH cro/C1-type domain-containing protein</fullName>
    </recommendedName>
</protein>
<evidence type="ECO:0000259" key="1">
    <source>
        <dbReference type="PROSITE" id="PS50943"/>
    </source>
</evidence>
<dbReference type="Gene3D" id="1.10.260.40">
    <property type="entry name" value="lambda repressor-like DNA-binding domains"/>
    <property type="match status" value="1"/>
</dbReference>
<dbReference type="GO" id="GO:0003677">
    <property type="term" value="F:DNA binding"/>
    <property type="evidence" value="ECO:0007669"/>
    <property type="project" value="InterPro"/>
</dbReference>
<keyword evidence="3" id="KW-1185">Reference proteome</keyword>
<gene>
    <name evidence="2" type="ORF">ENSA5_31770</name>
</gene>
<dbReference type="SMART" id="SM00530">
    <property type="entry name" value="HTH_XRE"/>
    <property type="match status" value="1"/>
</dbReference>
<dbReference type="AlphaFoldDB" id="A0A2S9XY36"/>
<feature type="domain" description="HTH cro/C1-type" evidence="1">
    <location>
        <begin position="14"/>
        <end position="68"/>
    </location>
</feature>
<accession>A0A2S9XY36</accession>
<dbReference type="Pfam" id="PF13443">
    <property type="entry name" value="HTH_26"/>
    <property type="match status" value="1"/>
</dbReference>
<sequence length="79" mass="8861">MTSLEGYHLLTENLRRLTEAKKVPLTVLADRAGIDRRELFAAMAGEYDPDLDWLNKLADVLEVDVGELLVEPRGKPKPS</sequence>
<organism evidence="2 3">
    <name type="scientific">Enhygromyxa salina</name>
    <dbReference type="NCBI Taxonomy" id="215803"/>
    <lineage>
        <taxon>Bacteria</taxon>
        <taxon>Pseudomonadati</taxon>
        <taxon>Myxococcota</taxon>
        <taxon>Polyangia</taxon>
        <taxon>Nannocystales</taxon>
        <taxon>Nannocystaceae</taxon>
        <taxon>Enhygromyxa</taxon>
    </lineage>
</organism>
<dbReference type="EMBL" id="PVNK01000149">
    <property type="protein sequence ID" value="PRP97670.1"/>
    <property type="molecule type" value="Genomic_DNA"/>
</dbReference>
<dbReference type="SUPFAM" id="SSF47413">
    <property type="entry name" value="lambda repressor-like DNA-binding domains"/>
    <property type="match status" value="1"/>
</dbReference>
<name>A0A2S9XY36_9BACT</name>
<evidence type="ECO:0000313" key="3">
    <source>
        <dbReference type="Proteomes" id="UP000237968"/>
    </source>
</evidence>
<comment type="caution">
    <text evidence="2">The sequence shown here is derived from an EMBL/GenBank/DDBJ whole genome shotgun (WGS) entry which is preliminary data.</text>
</comment>
<dbReference type="OrthoDB" id="9810578at2"/>
<dbReference type="CDD" id="cd00093">
    <property type="entry name" value="HTH_XRE"/>
    <property type="match status" value="1"/>
</dbReference>